<dbReference type="RefSeq" id="WP_213498181.1">
    <property type="nucleotide sequence ID" value="NZ_CP074694.1"/>
</dbReference>
<dbReference type="Gene3D" id="1.25.40.10">
    <property type="entry name" value="Tetratricopeptide repeat domain"/>
    <property type="match status" value="1"/>
</dbReference>
<evidence type="ECO:0000313" key="2">
    <source>
        <dbReference type="EMBL" id="QVL33291.1"/>
    </source>
</evidence>
<sequence length="249" mass="29198">MKISNRKVWVFIPVLVMVAGTVLAQNPNKPAKAEEKKGPVNSDIAIWEKLKESRKQYQRSLLELRDYYNAISDFERAKWAEDELLQLHRITKFAYRLDLDVPVPTLQPKLNQRGANELFRDAMGYKDKGFGNDYIDNQRRAEILFQQLLERYPESDKIADAAYQLGDIYEKYRPTAQPRRAAMYFERCFQWNKTTNLDARLRAAHLYDKVLNDRTKAAELYREVANHDTDPAHVKEAERRLADFAGKRN</sequence>
<accession>A0A8E6B8W8</accession>
<dbReference type="AlphaFoldDB" id="A0A8E6B8W8"/>
<dbReference type="KEGG" id="tsph:KIH39_05075"/>
<dbReference type="Proteomes" id="UP000676194">
    <property type="component" value="Chromosome"/>
</dbReference>
<dbReference type="EMBL" id="CP074694">
    <property type="protein sequence ID" value="QVL33291.1"/>
    <property type="molecule type" value="Genomic_DNA"/>
</dbReference>
<reference evidence="2" key="1">
    <citation type="submission" date="2021-05" db="EMBL/GenBank/DDBJ databases">
        <title>Complete genome sequence of the cellulolytic planctomycete Telmatocola sphagniphila SP2T and characterization of the first cellulase from planctomycetes.</title>
        <authorList>
            <person name="Rakitin A.L."/>
            <person name="Beletsky A.V."/>
            <person name="Naumoff D.G."/>
            <person name="Kulichevskaya I.S."/>
            <person name="Mardanov A.V."/>
            <person name="Ravin N.V."/>
            <person name="Dedysh S.N."/>
        </authorList>
    </citation>
    <scope>NUCLEOTIDE SEQUENCE</scope>
    <source>
        <strain evidence="2">SP2T</strain>
    </source>
</reference>
<evidence type="ECO:0000256" key="1">
    <source>
        <dbReference type="SAM" id="SignalP"/>
    </source>
</evidence>
<feature type="chain" id="PRO_5034020630" evidence="1">
    <location>
        <begin position="25"/>
        <end position="249"/>
    </location>
</feature>
<dbReference type="SUPFAM" id="SSF81901">
    <property type="entry name" value="HCP-like"/>
    <property type="match status" value="1"/>
</dbReference>
<dbReference type="InterPro" id="IPR011990">
    <property type="entry name" value="TPR-like_helical_dom_sf"/>
</dbReference>
<feature type="signal peptide" evidence="1">
    <location>
        <begin position="1"/>
        <end position="24"/>
    </location>
</feature>
<keyword evidence="3" id="KW-1185">Reference proteome</keyword>
<organism evidence="2 3">
    <name type="scientific">Telmatocola sphagniphila</name>
    <dbReference type="NCBI Taxonomy" id="1123043"/>
    <lineage>
        <taxon>Bacteria</taxon>
        <taxon>Pseudomonadati</taxon>
        <taxon>Planctomycetota</taxon>
        <taxon>Planctomycetia</taxon>
        <taxon>Gemmatales</taxon>
        <taxon>Gemmataceae</taxon>
    </lineage>
</organism>
<protein>
    <submittedName>
        <fullName evidence="2">Tetratricopeptide repeat protein</fullName>
    </submittedName>
</protein>
<evidence type="ECO:0000313" key="3">
    <source>
        <dbReference type="Proteomes" id="UP000676194"/>
    </source>
</evidence>
<proteinExistence type="predicted"/>
<gene>
    <name evidence="2" type="ORF">KIH39_05075</name>
</gene>
<name>A0A8E6B8W8_9BACT</name>
<keyword evidence="1" id="KW-0732">Signal</keyword>